<evidence type="ECO:0000313" key="9">
    <source>
        <dbReference type="EMBL" id="CAF1467653.1"/>
    </source>
</evidence>
<keyword evidence="3 6" id="KW-0808">Transferase</keyword>
<comment type="similarity">
    <text evidence="1 6">Belongs to the Arg-specific ADP-ribosyltransferase family.</text>
</comment>
<evidence type="ECO:0000256" key="4">
    <source>
        <dbReference type="ARBA" id="ARBA00022695"/>
    </source>
</evidence>
<feature type="coiled-coil region" evidence="7">
    <location>
        <begin position="572"/>
        <end position="599"/>
    </location>
</feature>
<dbReference type="Pfam" id="PF01129">
    <property type="entry name" value="ART"/>
    <property type="match status" value="1"/>
</dbReference>
<evidence type="ECO:0000313" key="10">
    <source>
        <dbReference type="Proteomes" id="UP000663828"/>
    </source>
</evidence>
<comment type="catalytic activity">
    <reaction evidence="5 6">
        <text>L-arginyl-[protein] + NAD(+) = N(omega)-(ADP-D-ribosyl)-L-arginyl-[protein] + nicotinamide + H(+)</text>
        <dbReference type="Rhea" id="RHEA:19149"/>
        <dbReference type="Rhea" id="RHEA-COMP:10532"/>
        <dbReference type="Rhea" id="RHEA-COMP:15087"/>
        <dbReference type="ChEBI" id="CHEBI:15378"/>
        <dbReference type="ChEBI" id="CHEBI:17154"/>
        <dbReference type="ChEBI" id="CHEBI:29965"/>
        <dbReference type="ChEBI" id="CHEBI:57540"/>
        <dbReference type="ChEBI" id="CHEBI:142554"/>
        <dbReference type="EC" id="2.4.2.31"/>
    </reaction>
</comment>
<dbReference type="GO" id="GO:0016779">
    <property type="term" value="F:nucleotidyltransferase activity"/>
    <property type="evidence" value="ECO:0007669"/>
    <property type="project" value="UniProtKB-KW"/>
</dbReference>
<keyword evidence="10" id="KW-1185">Reference proteome</keyword>
<dbReference type="Proteomes" id="UP000663828">
    <property type="component" value="Unassembled WGS sequence"/>
</dbReference>
<evidence type="ECO:0000256" key="1">
    <source>
        <dbReference type="ARBA" id="ARBA00009558"/>
    </source>
</evidence>
<dbReference type="EMBL" id="CAJNOJ010000494">
    <property type="protein sequence ID" value="CAF1467653.1"/>
    <property type="molecule type" value="Genomic_DNA"/>
</dbReference>
<evidence type="ECO:0000313" key="8">
    <source>
        <dbReference type="EMBL" id="CAF0862017.1"/>
    </source>
</evidence>
<keyword evidence="7" id="KW-0175">Coiled coil</keyword>
<organism evidence="8 10">
    <name type="scientific">Adineta ricciae</name>
    <name type="common">Rotifer</name>
    <dbReference type="NCBI Taxonomy" id="249248"/>
    <lineage>
        <taxon>Eukaryota</taxon>
        <taxon>Metazoa</taxon>
        <taxon>Spiralia</taxon>
        <taxon>Gnathifera</taxon>
        <taxon>Rotifera</taxon>
        <taxon>Eurotatoria</taxon>
        <taxon>Bdelloidea</taxon>
        <taxon>Adinetida</taxon>
        <taxon>Adinetidae</taxon>
        <taxon>Adineta</taxon>
    </lineage>
</organism>
<sequence>MEFKKHGFKDEIIDQFMEDFPSKRNAAWWYSRSVTFYDILNRAFRQRNIRVLLLFGSFLQNLHHKLRERQQQLSGTAKPVVTVHRGQVLSYRDLEKLIVGCSVRSNAFFSTSAARLTANKFLATTADAEDLRRVIFSIEIDYRDQTAVFANIAKFSYYPREKETLFMANTRFVIHSRQEKDASRDSPSCWLIELKLQSDSDILRDRQLETESKRKTVKNCLNALSDMSEMIASFEDAVVFDILMEIYPEEAKWIQAMKFYALAELEAQCCDDPRNKKYDYSSALSYYEQALAIWREQLDNDDDLNCSFDIAENYFAIAQLYECGPPDLSNLSIGYLVDAVSSYELALEKCSTKDYEAIEIVFKLCGICRDLAKIDSEKYGLKSIAYQQRWIELLTQRTIPPKPKSLAGHYEDLAERYATIQHYDDVLIHYKRALEVYLSNSVEEDLFQRMIDVYKKIAIVYTHHKDDFHSALHYELLRHTCYLKHLMKSEIPLNGFYLGSLADSHSSVADCYLNTWQYIPAYKHLLKALVFSEERKDFVLKEGRLVFREGRLIYASDGQPLREPCQPDDKKLEDCDSKLRELEEKLKNVEKMLENEYQF</sequence>
<gene>
    <name evidence="9" type="ORF">EDS130_LOCUS40576</name>
    <name evidence="8" type="ORF">XAT740_LOCUS6039</name>
</gene>
<dbReference type="InterPro" id="IPR011990">
    <property type="entry name" value="TPR-like_helical_dom_sf"/>
</dbReference>
<evidence type="ECO:0000256" key="7">
    <source>
        <dbReference type="SAM" id="Coils"/>
    </source>
</evidence>
<protein>
    <recommendedName>
        <fullName evidence="6">NAD(P)(+)--arginine ADP-ribosyltransferase</fullName>
        <ecNumber evidence="6">2.4.2.31</ecNumber>
    </recommendedName>
    <alternativeName>
        <fullName evidence="6">Mono(ADP-ribosyl)transferase</fullName>
    </alternativeName>
</protein>
<comment type="caution">
    <text evidence="8">The sequence shown here is derived from an EMBL/GenBank/DDBJ whole genome shotgun (WGS) entry which is preliminary data.</text>
</comment>
<evidence type="ECO:0000256" key="2">
    <source>
        <dbReference type="ARBA" id="ARBA00022676"/>
    </source>
</evidence>
<reference evidence="8" key="1">
    <citation type="submission" date="2021-02" db="EMBL/GenBank/DDBJ databases">
        <authorList>
            <person name="Nowell W R."/>
        </authorList>
    </citation>
    <scope>NUCLEOTIDE SEQUENCE</scope>
</reference>
<dbReference type="OrthoDB" id="10410521at2759"/>
<proteinExistence type="inferred from homology"/>
<evidence type="ECO:0000256" key="5">
    <source>
        <dbReference type="ARBA" id="ARBA00047597"/>
    </source>
</evidence>
<keyword evidence="2 6" id="KW-0328">Glycosyltransferase</keyword>
<name>A0A813XAB6_ADIRI</name>
<dbReference type="Gene3D" id="3.90.176.10">
    <property type="entry name" value="Toxin ADP-ribosyltransferase, Chain A, domain 1"/>
    <property type="match status" value="1"/>
</dbReference>
<dbReference type="InterPro" id="IPR000768">
    <property type="entry name" value="ART"/>
</dbReference>
<keyword evidence="4" id="KW-0548">Nucleotidyltransferase</keyword>
<keyword evidence="6" id="KW-0521">NADP</keyword>
<dbReference type="Gene3D" id="1.25.40.10">
    <property type="entry name" value="Tetratricopeptide repeat domain"/>
    <property type="match status" value="1"/>
</dbReference>
<accession>A0A813XAB6</accession>
<evidence type="ECO:0000256" key="6">
    <source>
        <dbReference type="RuleBase" id="RU361228"/>
    </source>
</evidence>
<dbReference type="GO" id="GO:0106274">
    <property type="term" value="F:NAD+-protein-arginine ADP-ribosyltransferase activity"/>
    <property type="evidence" value="ECO:0007669"/>
    <property type="project" value="UniProtKB-EC"/>
</dbReference>
<keyword evidence="6" id="KW-0520">NAD</keyword>
<dbReference type="EMBL" id="CAJNOR010000270">
    <property type="protein sequence ID" value="CAF0862017.1"/>
    <property type="molecule type" value="Genomic_DNA"/>
</dbReference>
<dbReference type="SUPFAM" id="SSF56399">
    <property type="entry name" value="ADP-ribosylation"/>
    <property type="match status" value="1"/>
</dbReference>
<dbReference type="EC" id="2.4.2.31" evidence="6"/>
<dbReference type="PROSITE" id="PS51996">
    <property type="entry name" value="TR_MART"/>
    <property type="match status" value="1"/>
</dbReference>
<dbReference type="Proteomes" id="UP000663852">
    <property type="component" value="Unassembled WGS sequence"/>
</dbReference>
<evidence type="ECO:0000256" key="3">
    <source>
        <dbReference type="ARBA" id="ARBA00022679"/>
    </source>
</evidence>
<dbReference type="AlphaFoldDB" id="A0A813XAB6"/>